<dbReference type="GO" id="GO:0034455">
    <property type="term" value="C:t-UTP complex"/>
    <property type="evidence" value="ECO:0007669"/>
    <property type="project" value="EnsemblFungi"/>
</dbReference>
<proteinExistence type="inferred from homology"/>
<evidence type="ECO:0000259" key="6">
    <source>
        <dbReference type="Pfam" id="PF04003"/>
    </source>
</evidence>
<dbReference type="InParanoid" id="G8ZM42"/>
<dbReference type="PANTHER" id="PTHR44267">
    <property type="entry name" value="WD REPEAT-CONTAINING PROTEIN 43"/>
    <property type="match status" value="1"/>
</dbReference>
<dbReference type="Proteomes" id="UP000005627">
    <property type="component" value="Chromosome 1"/>
</dbReference>
<keyword evidence="2" id="KW-0539">Nucleus</keyword>
<evidence type="ECO:0000313" key="7">
    <source>
        <dbReference type="EMBL" id="CCE89686.1"/>
    </source>
</evidence>
<dbReference type="GO" id="GO:0032040">
    <property type="term" value="C:small-subunit processome"/>
    <property type="evidence" value="ECO:0007669"/>
    <property type="project" value="EnsemblFungi"/>
</dbReference>
<evidence type="ECO:0000256" key="3">
    <source>
        <dbReference type="ARBA" id="ARBA00038335"/>
    </source>
</evidence>
<dbReference type="GO" id="GO:0045943">
    <property type="term" value="P:positive regulation of transcription by RNA polymerase I"/>
    <property type="evidence" value="ECO:0007669"/>
    <property type="project" value="EnsemblFungi"/>
</dbReference>
<reference evidence="7 8" key="1">
    <citation type="journal article" date="2011" name="Proc. Natl. Acad. Sci. U.S.A.">
        <title>Evolutionary erosion of yeast sex chromosomes by mating-type switching accidents.</title>
        <authorList>
            <person name="Gordon J.L."/>
            <person name="Armisen D."/>
            <person name="Proux-Wera E."/>
            <person name="Oheigeartaigh S.S."/>
            <person name="Byrne K.P."/>
            <person name="Wolfe K.H."/>
        </authorList>
    </citation>
    <scope>NUCLEOTIDE SEQUENCE [LARGE SCALE GENOMIC DNA]</scope>
    <source>
        <strain evidence="8">ATCC 10662 / CBS 1146 / NBRC 0425 / NCYC 2629 / NRRL Y-866</strain>
    </source>
</reference>
<dbReference type="GO" id="GO:0000462">
    <property type="term" value="P:maturation of SSU-rRNA from tricistronic rRNA transcript (SSU-rRNA, 5.8S rRNA, LSU-rRNA)"/>
    <property type="evidence" value="ECO:0007669"/>
    <property type="project" value="EnsemblFungi"/>
</dbReference>
<feature type="compositionally biased region" description="Acidic residues" evidence="5">
    <location>
        <begin position="549"/>
        <end position="589"/>
    </location>
</feature>
<feature type="compositionally biased region" description="Acidic residues" evidence="5">
    <location>
        <begin position="607"/>
        <end position="621"/>
    </location>
</feature>
<accession>G8ZM42</accession>
<evidence type="ECO:0000256" key="4">
    <source>
        <dbReference type="SAM" id="Coils"/>
    </source>
</evidence>
<feature type="region of interest" description="Disordered" evidence="5">
    <location>
        <begin position="545"/>
        <end position="621"/>
    </location>
</feature>
<keyword evidence="4" id="KW-0175">Coiled coil</keyword>
<gene>
    <name evidence="7" type="primary">TDEL0A03540</name>
    <name evidence="7" type="ORF">TDEL_0A03540</name>
</gene>
<dbReference type="EMBL" id="HE616742">
    <property type="protein sequence ID" value="CCE89686.1"/>
    <property type="molecule type" value="Genomic_DNA"/>
</dbReference>
<protein>
    <recommendedName>
        <fullName evidence="6">Small-subunit processome Utp12 domain-containing protein</fullName>
    </recommendedName>
</protein>
<feature type="coiled-coil region" evidence="4">
    <location>
        <begin position="360"/>
        <end position="387"/>
    </location>
</feature>
<comment type="similarity">
    <text evidence="3">Belongs to the UTP5 family.</text>
</comment>
<dbReference type="STRING" id="1076872.G8ZM42"/>
<dbReference type="KEGG" id="tdl:TDEL_0A03540"/>
<dbReference type="OrthoDB" id="30195at2759"/>
<evidence type="ECO:0000256" key="1">
    <source>
        <dbReference type="ARBA" id="ARBA00004123"/>
    </source>
</evidence>
<comment type="subcellular location">
    <subcellularLocation>
        <location evidence="1">Nucleus</location>
    </subcellularLocation>
</comment>
<evidence type="ECO:0000256" key="2">
    <source>
        <dbReference type="ARBA" id="ARBA00023242"/>
    </source>
</evidence>
<sequence length="621" mass="69119">MSNLEVPVVCSEYDGEGRFLCGVTVALNRQRVSVQSTDPGAPLNENVLLLEESNLRVIVVRWGFLESPGTRCVFLGLNNGEVWIYSPAANEVVYKLSTGNSSKINDVVVKSESVWCVDSEDWIYEFSLGDFTVKQRFQVESCISLGRLCLIDDKLLVASHCIFLVDISSRKVIQTYPGHTTPVTHLKALTSEYFVTGASSDRFLNVYDLHTGATKTVLVLQSNLQEFSHSEEHSIAATTEDGDVEIFSDPLVANITNKRRGNKSKQSNKTIHGSFELNGKTSKKPFLNVSINRDILNLAWLQNATIPNFVQLKWEGLSADHTVQLVSKTTAGDHSLYGTETAAVGNYKEGNARVTHGDNFKHVNDVIKQWEAELTQQEREDNEKATESLADKLELTSLNVSKKKTTATTAGTVTVILSQALQSNDHSLLETVLNNRDERVIRDTIFRLKPPLAVILLERLAERIARQTHRQGPLNVWVKWCLIIHGGYLVSIPNLMSSLSSLHSTLKRRSALLPRLLTLEVKLESTLNGIYPTQDIDEALLELQSPQDSQEEDEDEDVEYNEELDDAGLIEDGEDDYDDSEEDEDEESLNELPDGPQDGKSSQDLGVSDDDEAGYSDVEMS</sequence>
<dbReference type="InterPro" id="IPR015943">
    <property type="entry name" value="WD40/YVTN_repeat-like_dom_sf"/>
</dbReference>
<feature type="domain" description="Small-subunit processome Utp12" evidence="6">
    <location>
        <begin position="424"/>
        <end position="523"/>
    </location>
</feature>
<dbReference type="Pfam" id="PF04003">
    <property type="entry name" value="Utp12"/>
    <property type="match status" value="1"/>
</dbReference>
<dbReference type="Gene3D" id="2.130.10.10">
    <property type="entry name" value="YVTN repeat-like/Quinoprotein amine dehydrogenase"/>
    <property type="match status" value="1"/>
</dbReference>
<dbReference type="eggNOG" id="KOG4547">
    <property type="taxonomic scope" value="Eukaryota"/>
</dbReference>
<name>G8ZM42_TORDE</name>
<organism evidence="7 8">
    <name type="scientific">Torulaspora delbrueckii</name>
    <name type="common">Yeast</name>
    <name type="synonym">Candida colliculosa</name>
    <dbReference type="NCBI Taxonomy" id="4950"/>
    <lineage>
        <taxon>Eukaryota</taxon>
        <taxon>Fungi</taxon>
        <taxon>Dikarya</taxon>
        <taxon>Ascomycota</taxon>
        <taxon>Saccharomycotina</taxon>
        <taxon>Saccharomycetes</taxon>
        <taxon>Saccharomycetales</taxon>
        <taxon>Saccharomycetaceae</taxon>
        <taxon>Torulaspora</taxon>
    </lineage>
</organism>
<dbReference type="RefSeq" id="XP_003678897.1">
    <property type="nucleotide sequence ID" value="XM_003678849.1"/>
</dbReference>
<keyword evidence="8" id="KW-1185">Reference proteome</keyword>
<dbReference type="SUPFAM" id="SSF50978">
    <property type="entry name" value="WD40 repeat-like"/>
    <property type="match status" value="1"/>
</dbReference>
<evidence type="ECO:0000313" key="8">
    <source>
        <dbReference type="Proteomes" id="UP000005627"/>
    </source>
</evidence>
<dbReference type="AlphaFoldDB" id="G8ZM42"/>
<evidence type="ECO:0000256" key="5">
    <source>
        <dbReference type="SAM" id="MobiDB-lite"/>
    </source>
</evidence>
<dbReference type="FunCoup" id="G8ZM42">
    <property type="interactions" value="872"/>
</dbReference>
<dbReference type="PANTHER" id="PTHR44267:SF1">
    <property type="entry name" value="WD REPEAT-CONTAINING PROTEIN 43"/>
    <property type="match status" value="1"/>
</dbReference>
<dbReference type="HOGENOM" id="CLU_023936_0_0_1"/>
<dbReference type="InterPro" id="IPR036322">
    <property type="entry name" value="WD40_repeat_dom_sf"/>
</dbReference>
<dbReference type="InterPro" id="IPR007148">
    <property type="entry name" value="SSU_processome_Utp12"/>
</dbReference>
<dbReference type="GO" id="GO:0033553">
    <property type="term" value="C:rDNA heterochromatin"/>
    <property type="evidence" value="ECO:0007669"/>
    <property type="project" value="EnsemblFungi"/>
</dbReference>
<dbReference type="GeneID" id="11502600"/>
<dbReference type="InterPro" id="IPR052414">
    <property type="entry name" value="U3_snoRNA-assoc_WDR"/>
</dbReference>